<protein>
    <submittedName>
        <fullName evidence="2">Uncharacterized protein</fullName>
    </submittedName>
</protein>
<evidence type="ECO:0000313" key="3">
    <source>
        <dbReference type="Proteomes" id="UP000266691"/>
    </source>
</evidence>
<gene>
    <name evidence="2" type="ORF">D2V05_00165</name>
</gene>
<keyword evidence="1" id="KW-0812">Transmembrane</keyword>
<dbReference type="EMBL" id="QXFI01000005">
    <property type="protein sequence ID" value="RIV47549.1"/>
    <property type="molecule type" value="Genomic_DNA"/>
</dbReference>
<dbReference type="Pfam" id="PF19578">
    <property type="entry name" value="DUF6090"/>
    <property type="match status" value="1"/>
</dbReference>
<sequence length="262" mass="30762">MRYLLTNLTTMIKFFRRIRQNLLFENKTGKYLKYAIGEIVLVVIGILIALQINNWNDIKKNKIIEHQLLTALLQEFETNLKILDSTRLANQRIYETAIKIGDFTGPSLPTLNEKDLSMHMVGAFKFEPRFVPNLGTMNEINNSGKLSLITDQDLRKSISEWLSQLELVHNQEKYVVERRDISQDYFIKYANFRRHLDIIDDALLDATPSRFPNNDFNFLTNPEFESNLFLFIVASINLNRAFYEPLEKQTEILIRKIKQQIE</sequence>
<keyword evidence="1" id="KW-0472">Membrane</keyword>
<dbReference type="InterPro" id="IPR045749">
    <property type="entry name" value="DUF6090"/>
</dbReference>
<dbReference type="AlphaFoldDB" id="A0A3A1NRT4"/>
<reference evidence="2 3" key="1">
    <citation type="submission" date="2018-08" db="EMBL/GenBank/DDBJ databases">
        <title>Proposal of Muricauda 72 sp.nov. and Muricauda NH166 sp.nov., isolated from seawater.</title>
        <authorList>
            <person name="Cheng H."/>
            <person name="Wu Y.-H."/>
            <person name="Guo L.-L."/>
            <person name="Xu X.-W."/>
        </authorList>
    </citation>
    <scope>NUCLEOTIDE SEQUENCE [LARGE SCALE GENOMIC DNA]</scope>
    <source>
        <strain evidence="2 3">72</strain>
    </source>
</reference>
<organism evidence="2 3">
    <name type="scientific">Flagellimonas pelagia</name>
    <dbReference type="NCBI Taxonomy" id="2306998"/>
    <lineage>
        <taxon>Bacteria</taxon>
        <taxon>Pseudomonadati</taxon>
        <taxon>Bacteroidota</taxon>
        <taxon>Flavobacteriia</taxon>
        <taxon>Flavobacteriales</taxon>
        <taxon>Flavobacteriaceae</taxon>
        <taxon>Flagellimonas</taxon>
    </lineage>
</organism>
<feature type="transmembrane region" description="Helical" evidence="1">
    <location>
        <begin position="31"/>
        <end position="52"/>
    </location>
</feature>
<proteinExistence type="predicted"/>
<evidence type="ECO:0000313" key="2">
    <source>
        <dbReference type="EMBL" id="RIV47549.1"/>
    </source>
</evidence>
<dbReference type="Proteomes" id="UP000266691">
    <property type="component" value="Unassembled WGS sequence"/>
</dbReference>
<evidence type="ECO:0000256" key="1">
    <source>
        <dbReference type="SAM" id="Phobius"/>
    </source>
</evidence>
<name>A0A3A1NRT4_9FLAO</name>
<keyword evidence="1" id="KW-1133">Transmembrane helix</keyword>
<comment type="caution">
    <text evidence="2">The sequence shown here is derived from an EMBL/GenBank/DDBJ whole genome shotgun (WGS) entry which is preliminary data.</text>
</comment>
<accession>A0A3A1NRT4</accession>